<dbReference type="PANTHER" id="PTHR22674:SF6">
    <property type="entry name" value="NTPASE KAP FAMILY P-LOOP DOMAIN-CONTAINING PROTEIN 1"/>
    <property type="match status" value="1"/>
</dbReference>
<gene>
    <name evidence="3" type="ORF">DCC81_14515</name>
</gene>
<dbReference type="AlphaFoldDB" id="A0A2T7BGT4"/>
<keyword evidence="1" id="KW-0812">Transmembrane</keyword>
<feature type="transmembrane region" description="Helical" evidence="1">
    <location>
        <begin position="85"/>
        <end position="102"/>
    </location>
</feature>
<dbReference type="Proteomes" id="UP000244450">
    <property type="component" value="Unassembled WGS sequence"/>
</dbReference>
<evidence type="ECO:0000313" key="4">
    <source>
        <dbReference type="Proteomes" id="UP000244450"/>
    </source>
</evidence>
<sequence>MDVKLYFYLKKLRLKFNRHTFPFLGVALFAALLFLFRLPVSKLLDAIIVRPLFISFERGIWADIILLLLLLISVIWIAKEQQRKLLFRLTLFGLVFYGFQRTNNYWSFIFMTLFPRFAYWDLVALVMTLALPLNFLLRRKAADNEVIIDNQGFIEDNAVTQLEDDHFNRKTAAAEIARIIQLTKNRKSFAIGILGEYGSGKTSFLNLINLELSSEEVLKIAFNPWTTGKPETIRREFFDLLAREVAEFDLTISSLVYSYGRKLASFDARSLNWMNWLAFFRNRGSVQSSGEHEQINKMLHGLHRKIVITIDDLDRLYPSEVMEVLKLIRNTADFSNVFYLVAYDKAYIHEALKTISELGGQNYLDKIFQLEIPLPKREADDLLTILQDRIKEMVSPEHYSAFENIMIQNDFRRSYEKAYNSILRQGRDVVRFLNSFRIVYRLIGEEVDFECLVILELIKFRFPSIYELIYTQRDLFLSENPVRSTHEQYLSPRMIKNEDADKRLNETSFFKKHIEQFKWLTVEDTSVLDGLFMSLFKVSTHSKTKKINLISYPLYFEIYFRYRLSKKDISDKEFKAAMEAGQMAEYMAYCANHGLHKELMVRLMQENISENRHHFEQVISWIFSFGRTFVEKEGKFRFDYGALVDKIYNYHNHITDKVYKKDISTYKDFITNLLSMAMPPFLFENELIYHLKKKGDNFVIPTSELTTNQLSYFTKMADSGHGLSEETLWLFWGAREYYRIPANEPGTYYEKWRFEPSLVDKMKIYLINKDPKEFLKASIQHEMRDHSLVFITREIIEIFDDPSEYRTLVAQNPLLDDAIRQEYLQLFDKLAEKDFMEYVVVELKTELLKRGLG</sequence>
<proteinExistence type="predicted"/>
<dbReference type="Pfam" id="PF07693">
    <property type="entry name" value="KAP_NTPase"/>
    <property type="match status" value="1"/>
</dbReference>
<feature type="transmembrane region" description="Helical" evidence="1">
    <location>
        <begin position="21"/>
        <end position="40"/>
    </location>
</feature>
<feature type="domain" description="KAP NTPase" evidence="2">
    <location>
        <begin position="170"/>
        <end position="442"/>
    </location>
</feature>
<dbReference type="SUPFAM" id="SSF52540">
    <property type="entry name" value="P-loop containing nucleoside triphosphate hydrolases"/>
    <property type="match status" value="1"/>
</dbReference>
<keyword evidence="1" id="KW-1133">Transmembrane helix</keyword>
<dbReference type="EMBL" id="QCYK01000002">
    <property type="protein sequence ID" value="PUZ25494.1"/>
    <property type="molecule type" value="Genomic_DNA"/>
</dbReference>
<keyword evidence="1" id="KW-0472">Membrane</keyword>
<dbReference type="Gene3D" id="3.40.50.300">
    <property type="entry name" value="P-loop containing nucleotide triphosphate hydrolases"/>
    <property type="match status" value="1"/>
</dbReference>
<accession>A0A2T7BGT4</accession>
<keyword evidence="4" id="KW-1185">Reference proteome</keyword>
<evidence type="ECO:0000256" key="1">
    <source>
        <dbReference type="SAM" id="Phobius"/>
    </source>
</evidence>
<protein>
    <recommendedName>
        <fullName evidence="2">KAP NTPase domain-containing protein</fullName>
    </recommendedName>
</protein>
<feature type="transmembrane region" description="Helical" evidence="1">
    <location>
        <begin position="60"/>
        <end position="78"/>
    </location>
</feature>
<reference evidence="3 4" key="1">
    <citation type="submission" date="2018-04" db="EMBL/GenBank/DDBJ databases">
        <title>Chitinophaga fuyangensis sp. nov., isolated from soil in a chemical factory.</title>
        <authorList>
            <person name="Chen K."/>
        </authorList>
    </citation>
    <scope>NUCLEOTIDE SEQUENCE [LARGE SCALE GENOMIC DNA]</scope>
    <source>
        <strain evidence="3 4">LY-1</strain>
    </source>
</reference>
<comment type="caution">
    <text evidence="3">The sequence shown here is derived from an EMBL/GenBank/DDBJ whole genome shotgun (WGS) entry which is preliminary data.</text>
</comment>
<evidence type="ECO:0000313" key="3">
    <source>
        <dbReference type="EMBL" id="PUZ25494.1"/>
    </source>
</evidence>
<name>A0A2T7BGT4_9BACT</name>
<dbReference type="InterPro" id="IPR011646">
    <property type="entry name" value="KAP_P-loop"/>
</dbReference>
<dbReference type="InterPro" id="IPR052754">
    <property type="entry name" value="NTPase_KAP_P-loop"/>
</dbReference>
<organism evidence="3 4">
    <name type="scientific">Chitinophaga parva</name>
    <dbReference type="NCBI Taxonomy" id="2169414"/>
    <lineage>
        <taxon>Bacteria</taxon>
        <taxon>Pseudomonadati</taxon>
        <taxon>Bacteroidota</taxon>
        <taxon>Chitinophagia</taxon>
        <taxon>Chitinophagales</taxon>
        <taxon>Chitinophagaceae</taxon>
        <taxon>Chitinophaga</taxon>
    </lineage>
</organism>
<dbReference type="InterPro" id="IPR027417">
    <property type="entry name" value="P-loop_NTPase"/>
</dbReference>
<evidence type="ECO:0000259" key="2">
    <source>
        <dbReference type="Pfam" id="PF07693"/>
    </source>
</evidence>
<dbReference type="PANTHER" id="PTHR22674">
    <property type="entry name" value="NTPASE, KAP FAMILY P-LOOP DOMAIN-CONTAINING 1"/>
    <property type="match status" value="1"/>
</dbReference>
<feature type="transmembrane region" description="Helical" evidence="1">
    <location>
        <begin position="117"/>
        <end position="137"/>
    </location>
</feature>